<proteinExistence type="predicted"/>
<organism evidence="4 5">
    <name type="scientific">Trinickia fusca</name>
    <dbReference type="NCBI Taxonomy" id="2419777"/>
    <lineage>
        <taxon>Bacteria</taxon>
        <taxon>Pseudomonadati</taxon>
        <taxon>Pseudomonadota</taxon>
        <taxon>Betaproteobacteria</taxon>
        <taxon>Burkholderiales</taxon>
        <taxon>Burkholderiaceae</taxon>
        <taxon>Trinickia</taxon>
    </lineage>
</organism>
<comment type="caution">
    <text evidence="4">The sequence shown here is derived from an EMBL/GenBank/DDBJ whole genome shotgun (WGS) entry which is preliminary data.</text>
</comment>
<keyword evidence="1" id="KW-0378">Hydrolase</keyword>
<name>A0A494X2M5_9BURK</name>
<dbReference type="GO" id="GO:0004668">
    <property type="term" value="F:protein-arginine deiminase activity"/>
    <property type="evidence" value="ECO:0007669"/>
    <property type="project" value="InterPro"/>
</dbReference>
<dbReference type="GO" id="GO:0047632">
    <property type="term" value="F:agmatine deiminase activity"/>
    <property type="evidence" value="ECO:0007669"/>
    <property type="project" value="TreeGrafter"/>
</dbReference>
<evidence type="ECO:0000256" key="3">
    <source>
        <dbReference type="SAM" id="SignalP"/>
    </source>
</evidence>
<feature type="signal peptide" evidence="3">
    <location>
        <begin position="1"/>
        <end position="36"/>
    </location>
</feature>
<evidence type="ECO:0000313" key="4">
    <source>
        <dbReference type="EMBL" id="RKP43871.1"/>
    </source>
</evidence>
<dbReference type="GO" id="GO:0009446">
    <property type="term" value="P:putrescine biosynthetic process"/>
    <property type="evidence" value="ECO:0007669"/>
    <property type="project" value="InterPro"/>
</dbReference>
<dbReference type="AlphaFoldDB" id="A0A494X2M5"/>
<evidence type="ECO:0000256" key="1">
    <source>
        <dbReference type="ARBA" id="ARBA00022801"/>
    </source>
</evidence>
<dbReference type="InterPro" id="IPR007466">
    <property type="entry name" value="Peptidyl-Arg-deiminase_porph"/>
</dbReference>
<reference evidence="4 5" key="1">
    <citation type="submission" date="2018-10" db="EMBL/GenBank/DDBJ databases">
        <title>Paraburkholderia sp. 7MK8-2, isolated from soil.</title>
        <authorList>
            <person name="Gao Z.-H."/>
            <person name="Qiu L.-H."/>
        </authorList>
    </citation>
    <scope>NUCLEOTIDE SEQUENCE [LARGE SCALE GENOMIC DNA]</scope>
    <source>
        <strain evidence="4 5">7MK8-2</strain>
    </source>
</reference>
<sequence length="616" mass="63798">MNVTYTRRRFLQVSTSAGTYLLTLPLLGCSGGSAGAASTAGRAGTSGSGSSPSHGADAAPTALSYLAPSEGAPHAATWMAFGATVSAWGNDAGMTAAKPDGSTDLPLSRNIAREDLLRVAAQLSRFESVAMLVDTSRATNLNLGDQDLADANAFLTKMANATGNKNTYQSVPTAVTSKTIVPPYEVDANGLPLGRILVGLPSVGPHAGEPLPPVNAAGVSFPRLPINDLWTRDTAPIFAKGSDGSVYGVNFNFNGWGQGFGRNNDGLGPSSNNANGLRSVTGLAAGYRYDTVKMGPYNASTGLGGVTFQPIDGDMNIAGAVNLLTGAGPVSTWLTMEGGGVEFNGKGLAVMAQSAVINANRNPGKTTDDVARELDRVLGIKKIYWIPGIKAAEITDGHVDFYMRFPSMEGSSTTTTIVTTWDGGTLNAADSQPTSTDGLNLAALLAALPGGSSPITSSDENVGYFGVANPTVKVWQPLPATATAATMTLGPITINQIAIGNLAAALQTPNQINVVLLPTPDLGKVKATVNARSTGINNAVVTYRNDFENTFAAGYLGYYEANRCIVMAQFGDSTTDLLAFQILQTLYPDRYLIQITTDGIANGGGTIHCATQQQIV</sequence>
<evidence type="ECO:0000313" key="5">
    <source>
        <dbReference type="Proteomes" id="UP000280434"/>
    </source>
</evidence>
<feature type="chain" id="PRO_5019858644" description="Agmatine deiminase family protein" evidence="3">
    <location>
        <begin position="37"/>
        <end position="616"/>
    </location>
</feature>
<dbReference type="PANTHER" id="PTHR31377">
    <property type="entry name" value="AGMATINE DEIMINASE-RELATED"/>
    <property type="match status" value="1"/>
</dbReference>
<dbReference type="InterPro" id="IPR006311">
    <property type="entry name" value="TAT_signal"/>
</dbReference>
<protein>
    <recommendedName>
        <fullName evidence="6">Agmatine deiminase family protein</fullName>
    </recommendedName>
</protein>
<feature type="region of interest" description="Disordered" evidence="2">
    <location>
        <begin position="38"/>
        <end position="58"/>
    </location>
</feature>
<dbReference type="OrthoDB" id="9808013at2"/>
<evidence type="ECO:0000256" key="2">
    <source>
        <dbReference type="SAM" id="MobiDB-lite"/>
    </source>
</evidence>
<gene>
    <name evidence="4" type="ORF">D7S89_24650</name>
</gene>
<dbReference type="Pfam" id="PF04371">
    <property type="entry name" value="PAD_porph"/>
    <property type="match status" value="2"/>
</dbReference>
<keyword evidence="3" id="KW-0732">Signal</keyword>
<dbReference type="EMBL" id="RBZV01000016">
    <property type="protein sequence ID" value="RKP43871.1"/>
    <property type="molecule type" value="Genomic_DNA"/>
</dbReference>
<dbReference type="SUPFAM" id="SSF55909">
    <property type="entry name" value="Pentein"/>
    <property type="match status" value="2"/>
</dbReference>
<dbReference type="PANTHER" id="PTHR31377:SF0">
    <property type="entry name" value="AGMATINE DEIMINASE-RELATED"/>
    <property type="match status" value="1"/>
</dbReference>
<dbReference type="Proteomes" id="UP000280434">
    <property type="component" value="Unassembled WGS sequence"/>
</dbReference>
<evidence type="ECO:0008006" key="6">
    <source>
        <dbReference type="Google" id="ProtNLM"/>
    </source>
</evidence>
<keyword evidence="5" id="KW-1185">Reference proteome</keyword>
<dbReference type="PROSITE" id="PS51318">
    <property type="entry name" value="TAT"/>
    <property type="match status" value="1"/>
</dbReference>
<dbReference type="Gene3D" id="3.75.10.10">
    <property type="entry name" value="L-arginine/glycine Amidinotransferase, Chain A"/>
    <property type="match status" value="3"/>
</dbReference>
<accession>A0A494X2M5</accession>